<name>A0ABQ1UQ70_9BACT</name>
<dbReference type="InterPro" id="IPR014907">
    <property type="entry name" value="BT4734-like_N"/>
</dbReference>
<feature type="domain" description="BT4734-like N-terminal" evidence="1">
    <location>
        <begin position="51"/>
        <end position="168"/>
    </location>
</feature>
<reference evidence="3" key="1">
    <citation type="journal article" date="2019" name="Int. J. Syst. Evol. Microbiol.">
        <title>The Global Catalogue of Microorganisms (GCM) 10K type strain sequencing project: providing services to taxonomists for standard genome sequencing and annotation.</title>
        <authorList>
            <consortium name="The Broad Institute Genomics Platform"/>
            <consortium name="The Broad Institute Genome Sequencing Center for Infectious Disease"/>
            <person name="Wu L."/>
            <person name="Ma J."/>
        </authorList>
    </citation>
    <scope>NUCLEOTIDE SEQUENCE [LARGE SCALE GENOMIC DNA]</scope>
    <source>
        <strain evidence="3">CGMCC 1.15197</strain>
    </source>
</reference>
<gene>
    <name evidence="2" type="ORF">GCM10011383_37580</name>
</gene>
<protein>
    <recommendedName>
        <fullName evidence="1">BT4734-like N-terminal domain-containing protein</fullName>
    </recommendedName>
</protein>
<dbReference type="RefSeq" id="WP_188815593.1">
    <property type="nucleotide sequence ID" value="NZ_BMHT01000007.1"/>
</dbReference>
<evidence type="ECO:0000259" key="1">
    <source>
        <dbReference type="Pfam" id="PF08800"/>
    </source>
</evidence>
<organism evidence="2 3">
    <name type="scientific">Hymenobacter cavernae</name>
    <dbReference type="NCBI Taxonomy" id="2044852"/>
    <lineage>
        <taxon>Bacteria</taxon>
        <taxon>Pseudomonadati</taxon>
        <taxon>Bacteroidota</taxon>
        <taxon>Cytophagia</taxon>
        <taxon>Cytophagales</taxon>
        <taxon>Hymenobacteraceae</taxon>
        <taxon>Hymenobacter</taxon>
    </lineage>
</organism>
<dbReference type="Pfam" id="PF08800">
    <property type="entry name" value="BT4734-like_N"/>
    <property type="match status" value="1"/>
</dbReference>
<comment type="caution">
    <text evidence="2">The sequence shown here is derived from an EMBL/GenBank/DDBJ whole genome shotgun (WGS) entry which is preliminary data.</text>
</comment>
<dbReference type="EMBL" id="BMHT01000007">
    <property type="protein sequence ID" value="GGF22431.1"/>
    <property type="molecule type" value="Genomic_DNA"/>
</dbReference>
<sequence length="816" mass="92892">MNVSIFPNINQTTQGKDLSIESVLRGIREGKWRTQVELVRRCESKTELREAKKTVPYFTVSGTFSKRCEDGLTAHSGFVALDVDADKNPGVDLKAKRQLIEQDTFTYSCFTSVGGAGFCAIVRIPTEHHAESFRALQAFYKETYSVTIDSLPDVSRPRFVSYDPALYFKPTAPVFEETIAEPEPKKPVPTTTWQASRNGEGYGQVALRTAVNKVLSAVDGTKHVTLNKMAFLCGGYIASGFLREDEAREALQQAIGQRELTDTKNAFKTIEDGLRDGQKKPVLPEQVQYTVRNLKREREKPGQVVAMLAATQGIPADVLQPAVEAIYAEEDRVLLTFWDVMHKEGKTKAEDVYVLQISRAKYINWLASAGFAMHQQGKHYVPVHIENNIVREVTRAEIKKFVSDYVSSLPFEFDNVYRIILEDRIQKEHRQLFEDGTLEFLPVVGESFVRDTKQSAYFFFRNVWVEVTKAAITPRPYSALPGRIWATQCIDRDFTGFNLFNSFEVANYGEFGKYLQLITADNSARLDSLTSALGYLMHRHKSRTECYAVVLCDEAITRGGAAGRTGKGLLVQALEKLRTLVKLDGKNFDITRQFAWQRVRHDTDMLVLDDLDAKKLPFEKLFSIITTGMEVEMKGGMQQYIDFHDAPKFLINTNDTLVGEGASHEGRKVEIEVASYFSAAHTPRDEFGHELFDEWEESEWMLFDNLMLRCCQRYLAKGVKKAPPINLNRRKLIQKTSEEFADFARDEIKLGQWYGKRTLWTLFRDLTGFDEKTCSQRKFNGWLKDYAYYEGLTADEQRDSGGYAGLRDTNIRFSKA</sequence>
<evidence type="ECO:0000313" key="2">
    <source>
        <dbReference type="EMBL" id="GGF22431.1"/>
    </source>
</evidence>
<dbReference type="Proteomes" id="UP000632273">
    <property type="component" value="Unassembled WGS sequence"/>
</dbReference>
<proteinExistence type="predicted"/>
<accession>A0ABQ1UQ70</accession>
<evidence type="ECO:0000313" key="3">
    <source>
        <dbReference type="Proteomes" id="UP000632273"/>
    </source>
</evidence>
<keyword evidence="3" id="KW-1185">Reference proteome</keyword>